<dbReference type="NCBIfam" id="NF008865">
    <property type="entry name" value="PRK11898.1"/>
    <property type="match status" value="1"/>
</dbReference>
<evidence type="ECO:0000256" key="2">
    <source>
        <dbReference type="ARBA" id="ARBA00013147"/>
    </source>
</evidence>
<proteinExistence type="predicted"/>
<dbReference type="GO" id="GO:0004664">
    <property type="term" value="F:prephenate dehydratase activity"/>
    <property type="evidence" value="ECO:0007669"/>
    <property type="project" value="UniProtKB-EC"/>
</dbReference>
<dbReference type="Gene3D" id="3.40.190.10">
    <property type="entry name" value="Periplasmic binding protein-like II"/>
    <property type="match status" value="2"/>
</dbReference>
<evidence type="ECO:0000256" key="4">
    <source>
        <dbReference type="ARBA" id="ARBA00022605"/>
    </source>
</evidence>
<accession>A0ABV9JCL1</accession>
<dbReference type="PANTHER" id="PTHR21022">
    <property type="entry name" value="PREPHENATE DEHYDRATASE P PROTEIN"/>
    <property type="match status" value="1"/>
</dbReference>
<dbReference type="InterPro" id="IPR001086">
    <property type="entry name" value="Preph_deHydtase"/>
</dbReference>
<dbReference type="CDD" id="cd04905">
    <property type="entry name" value="ACT_CM-PDT"/>
    <property type="match status" value="1"/>
</dbReference>
<evidence type="ECO:0000256" key="3">
    <source>
        <dbReference type="ARBA" id="ARBA00021872"/>
    </source>
</evidence>
<evidence type="ECO:0000259" key="11">
    <source>
        <dbReference type="PROSITE" id="PS51671"/>
    </source>
</evidence>
<dbReference type="RefSeq" id="WP_213533536.1">
    <property type="nucleotide sequence ID" value="NZ_BOVQ01000002.1"/>
</dbReference>
<keyword evidence="6 9" id="KW-0584">Phenylalanine biosynthesis</keyword>
<evidence type="ECO:0000256" key="8">
    <source>
        <dbReference type="ARBA" id="ARBA00047848"/>
    </source>
</evidence>
<comment type="pathway">
    <text evidence="1 9">Amino-acid biosynthesis; L-phenylalanine biosynthesis; phenylpyruvate from prephenate: step 1/1.</text>
</comment>
<evidence type="ECO:0000313" key="13">
    <source>
        <dbReference type="Proteomes" id="UP001595987"/>
    </source>
</evidence>
<evidence type="ECO:0000256" key="1">
    <source>
        <dbReference type="ARBA" id="ARBA00004741"/>
    </source>
</evidence>
<reference evidence="13" key="1">
    <citation type="journal article" date="2019" name="Int. J. Syst. Evol. Microbiol.">
        <title>The Global Catalogue of Microorganisms (GCM) 10K type strain sequencing project: providing services to taxonomists for standard genome sequencing and annotation.</title>
        <authorList>
            <consortium name="The Broad Institute Genomics Platform"/>
            <consortium name="The Broad Institute Genome Sequencing Center for Infectious Disease"/>
            <person name="Wu L."/>
            <person name="Ma J."/>
        </authorList>
    </citation>
    <scope>NUCLEOTIDE SEQUENCE [LARGE SCALE GENOMIC DNA]</scope>
    <source>
        <strain evidence="13">CCUG 63287</strain>
    </source>
</reference>
<feature type="domain" description="Prephenate dehydratase" evidence="10">
    <location>
        <begin position="2"/>
        <end position="178"/>
    </location>
</feature>
<dbReference type="PROSITE" id="PS00858">
    <property type="entry name" value="PREPHENATE_DEHYDR_2"/>
    <property type="match status" value="1"/>
</dbReference>
<comment type="caution">
    <text evidence="12">The sequence shown here is derived from an EMBL/GenBank/DDBJ whole genome shotgun (WGS) entry which is preliminary data.</text>
</comment>
<gene>
    <name evidence="9 12" type="primary">pheA</name>
    <name evidence="12" type="ORF">ACFO26_03825</name>
</gene>
<dbReference type="SUPFAM" id="SSF55021">
    <property type="entry name" value="ACT-like"/>
    <property type="match status" value="1"/>
</dbReference>
<feature type="domain" description="ACT" evidence="11">
    <location>
        <begin position="195"/>
        <end position="269"/>
    </location>
</feature>
<evidence type="ECO:0000256" key="5">
    <source>
        <dbReference type="ARBA" id="ARBA00023141"/>
    </source>
</evidence>
<dbReference type="PROSITE" id="PS00857">
    <property type="entry name" value="PREPHENATE_DEHYDR_1"/>
    <property type="match status" value="1"/>
</dbReference>
<organism evidence="12 13">
    <name type="scientific">Lactococcus nasutitermitis</name>
    <dbReference type="NCBI Taxonomy" id="1652957"/>
    <lineage>
        <taxon>Bacteria</taxon>
        <taxon>Bacillati</taxon>
        <taxon>Bacillota</taxon>
        <taxon>Bacilli</taxon>
        <taxon>Lactobacillales</taxon>
        <taxon>Streptococcaceae</taxon>
        <taxon>Lactococcus</taxon>
    </lineage>
</organism>
<protein>
    <recommendedName>
        <fullName evidence="3 9">Prephenate dehydratase</fullName>
        <shortName evidence="9">PDT</shortName>
        <ecNumber evidence="2 9">4.2.1.51</ecNumber>
    </recommendedName>
</protein>
<dbReference type="Gene3D" id="3.30.70.260">
    <property type="match status" value="1"/>
</dbReference>
<sequence length="273" mass="30119">MNIAYLGPVGSFSHMAAKAAFPAENLLALGTISEVITAYDKKLCDFALIPIENSIEGTVNLAIDTLFHKSRAKVVAEVVLSISQNVLVTSKTREIEKIYSHPQALAQTRNFLMKNYPQAKLEITDSTASAAEFVKNHADEAFAAVANYEAAEIYGLEVLAENVQDVKDNNTRFWILGEVAPKVDNLLELEKKVSLALTLPENLPGALHKAISVFAWRGIDMTKIESRPLKTILGEYFFIIDLVADEKIVYALEELQSLGVTVRLLGNYNVYEA</sequence>
<dbReference type="InterPro" id="IPR045865">
    <property type="entry name" value="ACT-like_dom_sf"/>
</dbReference>
<dbReference type="Pfam" id="PF00800">
    <property type="entry name" value="PDT"/>
    <property type="match status" value="1"/>
</dbReference>
<keyword evidence="13" id="KW-1185">Reference proteome</keyword>
<dbReference type="InterPro" id="IPR002912">
    <property type="entry name" value="ACT_dom"/>
</dbReference>
<dbReference type="PROSITE" id="PS51171">
    <property type="entry name" value="PREPHENATE_DEHYDR_3"/>
    <property type="match status" value="1"/>
</dbReference>
<dbReference type="CDD" id="cd13633">
    <property type="entry name" value="PBP2_Sa-PDT_like"/>
    <property type="match status" value="1"/>
</dbReference>
<dbReference type="EMBL" id="JBHSGD010000004">
    <property type="protein sequence ID" value="MFC4652027.1"/>
    <property type="molecule type" value="Genomic_DNA"/>
</dbReference>
<dbReference type="SUPFAM" id="SSF53850">
    <property type="entry name" value="Periplasmic binding protein-like II"/>
    <property type="match status" value="1"/>
</dbReference>
<comment type="catalytic activity">
    <reaction evidence="8 9">
        <text>prephenate + H(+) = 3-phenylpyruvate + CO2 + H2O</text>
        <dbReference type="Rhea" id="RHEA:21648"/>
        <dbReference type="ChEBI" id="CHEBI:15377"/>
        <dbReference type="ChEBI" id="CHEBI:15378"/>
        <dbReference type="ChEBI" id="CHEBI:16526"/>
        <dbReference type="ChEBI" id="CHEBI:18005"/>
        <dbReference type="ChEBI" id="CHEBI:29934"/>
        <dbReference type="EC" id="4.2.1.51"/>
    </reaction>
</comment>
<keyword evidence="5 9" id="KW-0057">Aromatic amino acid biosynthesis</keyword>
<dbReference type="EC" id="4.2.1.51" evidence="2 9"/>
<dbReference type="InterPro" id="IPR018528">
    <property type="entry name" value="Preph_deHydtase_CS"/>
</dbReference>
<dbReference type="PANTHER" id="PTHR21022:SF19">
    <property type="entry name" value="PREPHENATE DEHYDRATASE-RELATED"/>
    <property type="match status" value="1"/>
</dbReference>
<keyword evidence="4 9" id="KW-0028">Amino-acid biosynthesis</keyword>
<name>A0ABV9JCL1_9LACT</name>
<evidence type="ECO:0000256" key="6">
    <source>
        <dbReference type="ARBA" id="ARBA00023222"/>
    </source>
</evidence>
<evidence type="ECO:0000259" key="10">
    <source>
        <dbReference type="PROSITE" id="PS51171"/>
    </source>
</evidence>
<keyword evidence="7 9" id="KW-0456">Lyase</keyword>
<dbReference type="PROSITE" id="PS51671">
    <property type="entry name" value="ACT"/>
    <property type="match status" value="1"/>
</dbReference>
<evidence type="ECO:0000256" key="7">
    <source>
        <dbReference type="ARBA" id="ARBA00023239"/>
    </source>
</evidence>
<evidence type="ECO:0000256" key="9">
    <source>
        <dbReference type="RuleBase" id="RU361254"/>
    </source>
</evidence>
<evidence type="ECO:0000313" key="12">
    <source>
        <dbReference type="EMBL" id="MFC4652027.1"/>
    </source>
</evidence>
<dbReference type="Proteomes" id="UP001595987">
    <property type="component" value="Unassembled WGS sequence"/>
</dbReference>